<dbReference type="Proteomes" id="UP000691718">
    <property type="component" value="Unassembled WGS sequence"/>
</dbReference>
<organism evidence="2 3">
    <name type="scientific">Parnassius apollo</name>
    <name type="common">Apollo butterfly</name>
    <name type="synonym">Papilio apollo</name>
    <dbReference type="NCBI Taxonomy" id="110799"/>
    <lineage>
        <taxon>Eukaryota</taxon>
        <taxon>Metazoa</taxon>
        <taxon>Ecdysozoa</taxon>
        <taxon>Arthropoda</taxon>
        <taxon>Hexapoda</taxon>
        <taxon>Insecta</taxon>
        <taxon>Pterygota</taxon>
        <taxon>Neoptera</taxon>
        <taxon>Endopterygota</taxon>
        <taxon>Lepidoptera</taxon>
        <taxon>Glossata</taxon>
        <taxon>Ditrysia</taxon>
        <taxon>Papilionoidea</taxon>
        <taxon>Papilionidae</taxon>
        <taxon>Parnassiinae</taxon>
        <taxon>Parnassini</taxon>
        <taxon>Parnassius</taxon>
        <taxon>Parnassius</taxon>
    </lineage>
</organism>
<comment type="caution">
    <text evidence="2">The sequence shown here is derived from an EMBL/GenBank/DDBJ whole genome shotgun (WGS) entry which is preliminary data.</text>
</comment>
<name>A0A8S3WG64_PARAO</name>
<dbReference type="OrthoDB" id="411871at2759"/>
<dbReference type="EMBL" id="CAJQZP010000388">
    <property type="protein sequence ID" value="CAG4958867.1"/>
    <property type="molecule type" value="Genomic_DNA"/>
</dbReference>
<evidence type="ECO:0000313" key="3">
    <source>
        <dbReference type="Proteomes" id="UP000691718"/>
    </source>
</evidence>
<dbReference type="Pfam" id="PF00075">
    <property type="entry name" value="RNase_H"/>
    <property type="match status" value="1"/>
</dbReference>
<accession>A0A8S3WG64</accession>
<proteinExistence type="predicted"/>
<evidence type="ECO:0000313" key="2">
    <source>
        <dbReference type="EMBL" id="CAG4958867.1"/>
    </source>
</evidence>
<dbReference type="GO" id="GO:0004523">
    <property type="term" value="F:RNA-DNA hybrid ribonuclease activity"/>
    <property type="evidence" value="ECO:0007669"/>
    <property type="project" value="InterPro"/>
</dbReference>
<dbReference type="GO" id="GO:0003676">
    <property type="term" value="F:nucleic acid binding"/>
    <property type="evidence" value="ECO:0007669"/>
    <property type="project" value="InterPro"/>
</dbReference>
<gene>
    <name evidence="2" type="ORF">PAPOLLO_LOCUS6022</name>
</gene>
<evidence type="ECO:0000259" key="1">
    <source>
        <dbReference type="Pfam" id="PF00075"/>
    </source>
</evidence>
<keyword evidence="3" id="KW-1185">Reference proteome</keyword>
<dbReference type="AlphaFoldDB" id="A0A8S3WG64"/>
<feature type="domain" description="RNase H type-1" evidence="1">
    <location>
        <begin position="217"/>
        <end position="286"/>
    </location>
</feature>
<protein>
    <submittedName>
        <fullName evidence="2">(apollo) hypothetical protein</fullName>
    </submittedName>
</protein>
<dbReference type="InterPro" id="IPR002156">
    <property type="entry name" value="RNaseH_domain"/>
</dbReference>
<sequence>MSCGEHQQITLENSVNGKLPTGCHIQAFADDVLLIAHAHDKNELEVITNQALSEIVQWGDKVKLSFSPEKTQAIAFTPKAKPTWGIQPENISIIYHQVIEPIITYAAGVWGHAAKKKSCKRLLEKTQRLFALKAIRGFRTVSTNAALALSQFMPLDLKVTEINQIENTRSSGITQYLPDDITLEKPTPIQNLLHPALRVKIVPDSLQTSEEDPNNFTQPINIYTDGNSMSSIQSICNRSNTHPIVANIHKNIKKIREDGTVDITWVKGHAGSAGNEAADAAAKSAANLKKNFDYTKFPISFVKAKIKKDNLYKWQNRYHSAPQGKHTKELLPDLFSIKRLWQTTKIDFKLTQILTGHGFHREYLYRFKISNTDTCPCNNHSVQNIDHLLKSCPRFGAQRMEHELHCQMLKVSPYNIQELVTKEGAIISFVKYASYIIDKLKSFNSI</sequence>
<reference evidence="2" key="1">
    <citation type="submission" date="2021-04" db="EMBL/GenBank/DDBJ databases">
        <authorList>
            <person name="Tunstrom K."/>
        </authorList>
    </citation>
    <scope>NUCLEOTIDE SEQUENCE</scope>
</reference>